<keyword evidence="3" id="KW-1185">Reference proteome</keyword>
<reference evidence="2 3" key="1">
    <citation type="submission" date="2018-10" db="EMBL/GenBank/DDBJ databases">
        <title>Sinomicrobium pectinilyticum sp. nov., a pectinase-producing bacterium isolated from alkaline and saline soil, and emended description of the genus Sinomicrobium.</title>
        <authorList>
            <person name="Cheng B."/>
            <person name="Li C."/>
            <person name="Lai Q."/>
            <person name="Du M."/>
            <person name="Shao Z."/>
            <person name="Xu P."/>
            <person name="Yang C."/>
        </authorList>
    </citation>
    <scope>NUCLEOTIDE SEQUENCE [LARGE SCALE GENOMIC DNA]</scope>
    <source>
        <strain evidence="2 3">5DNS001</strain>
    </source>
</reference>
<feature type="transmembrane region" description="Helical" evidence="1">
    <location>
        <begin position="12"/>
        <end position="32"/>
    </location>
</feature>
<keyword evidence="1" id="KW-0812">Transmembrane</keyword>
<dbReference type="Proteomes" id="UP000267469">
    <property type="component" value="Unassembled WGS sequence"/>
</dbReference>
<proteinExistence type="predicted"/>
<accession>A0A3N0EWL2</accession>
<evidence type="ECO:0000313" key="3">
    <source>
        <dbReference type="Proteomes" id="UP000267469"/>
    </source>
</evidence>
<keyword evidence="1" id="KW-0472">Membrane</keyword>
<keyword evidence="1" id="KW-1133">Transmembrane helix</keyword>
<gene>
    <name evidence="2" type="ORF">ED312_03745</name>
</gene>
<name>A0A3N0EWL2_SINP1</name>
<dbReference type="AlphaFoldDB" id="A0A3N0EWL2"/>
<comment type="caution">
    <text evidence="2">The sequence shown here is derived from an EMBL/GenBank/DDBJ whole genome shotgun (WGS) entry which is preliminary data.</text>
</comment>
<sequence>MIIGVRLAEFQAYGQGALKLIFVLIFLVLFASRQKRTYHKLRERRNRKIRRKLPDQAHPYFLYAKRTPSLNKKGFTARWQKIK</sequence>
<dbReference type="EMBL" id="RJTM01000018">
    <property type="protein sequence ID" value="RNL92285.1"/>
    <property type="molecule type" value="Genomic_DNA"/>
</dbReference>
<protein>
    <submittedName>
        <fullName evidence="2">Uncharacterized protein</fullName>
    </submittedName>
</protein>
<evidence type="ECO:0000256" key="1">
    <source>
        <dbReference type="SAM" id="Phobius"/>
    </source>
</evidence>
<organism evidence="2 3">
    <name type="scientific">Sinomicrobium pectinilyticum</name>
    <dbReference type="NCBI Taxonomy" id="1084421"/>
    <lineage>
        <taxon>Bacteria</taxon>
        <taxon>Pseudomonadati</taxon>
        <taxon>Bacteroidota</taxon>
        <taxon>Flavobacteriia</taxon>
        <taxon>Flavobacteriales</taxon>
        <taxon>Flavobacteriaceae</taxon>
        <taxon>Sinomicrobium</taxon>
    </lineage>
</organism>
<evidence type="ECO:0000313" key="2">
    <source>
        <dbReference type="EMBL" id="RNL92285.1"/>
    </source>
</evidence>